<reference evidence="3" key="1">
    <citation type="submission" date="2017-10" db="EMBL/GenBank/DDBJ databases">
        <title>Rapid genome shrinkage in a self-fertile nematode reveals novel sperm competition proteins.</title>
        <authorList>
            <person name="Yin D."/>
            <person name="Schwarz E.M."/>
            <person name="Thomas C.G."/>
            <person name="Felde R.L."/>
            <person name="Korf I.F."/>
            <person name="Cutter A.D."/>
            <person name="Schartner C.M."/>
            <person name="Ralston E.J."/>
            <person name="Meyer B.J."/>
            <person name="Haag E.S."/>
        </authorList>
    </citation>
    <scope>NUCLEOTIDE SEQUENCE [LARGE SCALE GENOMIC DNA]</scope>
    <source>
        <strain evidence="3">JU1422</strain>
    </source>
</reference>
<evidence type="ECO:0000313" key="2">
    <source>
        <dbReference type="EMBL" id="PIC33140.1"/>
    </source>
</evidence>
<evidence type="ECO:0000313" key="3">
    <source>
        <dbReference type="Proteomes" id="UP000230233"/>
    </source>
</evidence>
<accession>A0A2G5U0P8</accession>
<keyword evidence="1" id="KW-0812">Transmembrane</keyword>
<organism evidence="2 3">
    <name type="scientific">Caenorhabditis nigoni</name>
    <dbReference type="NCBI Taxonomy" id="1611254"/>
    <lineage>
        <taxon>Eukaryota</taxon>
        <taxon>Metazoa</taxon>
        <taxon>Ecdysozoa</taxon>
        <taxon>Nematoda</taxon>
        <taxon>Chromadorea</taxon>
        <taxon>Rhabditida</taxon>
        <taxon>Rhabditina</taxon>
        <taxon>Rhabditomorpha</taxon>
        <taxon>Rhabditoidea</taxon>
        <taxon>Rhabditidae</taxon>
        <taxon>Peloderinae</taxon>
        <taxon>Caenorhabditis</taxon>
    </lineage>
</organism>
<dbReference type="EMBL" id="PDUG01000004">
    <property type="protein sequence ID" value="PIC33140.1"/>
    <property type="molecule type" value="Genomic_DNA"/>
</dbReference>
<protein>
    <submittedName>
        <fullName evidence="2">Uncharacterized protein</fullName>
    </submittedName>
</protein>
<dbReference type="OrthoDB" id="9046662at2759"/>
<dbReference type="AlphaFoldDB" id="A0A2G5U0P8"/>
<feature type="transmembrane region" description="Helical" evidence="1">
    <location>
        <begin position="50"/>
        <end position="72"/>
    </location>
</feature>
<comment type="caution">
    <text evidence="2">The sequence shown here is derived from an EMBL/GenBank/DDBJ whole genome shotgun (WGS) entry which is preliminary data.</text>
</comment>
<sequence>MLRQSDGTRMLQEMRRKLIQLHTSQMTNETEETCHRFIDKHPDLTNEPSVLVSFSIMYLHIFLLGILGNSAVL</sequence>
<keyword evidence="1" id="KW-0472">Membrane</keyword>
<gene>
    <name evidence="2" type="primary">Cni-npr-2</name>
    <name evidence="2" type="synonym">Cnig_chr_IV.g13231</name>
    <name evidence="2" type="ORF">B9Z55_013231</name>
</gene>
<keyword evidence="3" id="KW-1185">Reference proteome</keyword>
<name>A0A2G5U0P8_9PELO</name>
<keyword evidence="1" id="KW-1133">Transmembrane helix</keyword>
<evidence type="ECO:0000256" key="1">
    <source>
        <dbReference type="SAM" id="Phobius"/>
    </source>
</evidence>
<dbReference type="Proteomes" id="UP000230233">
    <property type="component" value="Chromosome IV"/>
</dbReference>
<proteinExistence type="predicted"/>